<keyword evidence="3" id="KW-1185">Reference proteome</keyword>
<proteinExistence type="predicted"/>
<gene>
    <name evidence="2" type="ORF">FJM67_08305</name>
</gene>
<dbReference type="RefSeq" id="WP_140588360.1">
    <property type="nucleotide sequence ID" value="NZ_VFRR01000013.1"/>
</dbReference>
<dbReference type="Proteomes" id="UP000315901">
    <property type="component" value="Unassembled WGS sequence"/>
</dbReference>
<dbReference type="InterPro" id="IPR005939">
    <property type="entry name" value="BLH_phosphatase-like"/>
</dbReference>
<dbReference type="Gene3D" id="3.90.190.10">
    <property type="entry name" value="Protein tyrosine phosphatase superfamily"/>
    <property type="match status" value="1"/>
</dbReference>
<evidence type="ECO:0000313" key="2">
    <source>
        <dbReference type="EMBL" id="TPE51964.1"/>
    </source>
</evidence>
<organism evidence="2 3">
    <name type="scientific">Maribrevibacterium harenarium</name>
    <dbReference type="NCBI Taxonomy" id="2589817"/>
    <lineage>
        <taxon>Bacteria</taxon>
        <taxon>Pseudomonadati</taxon>
        <taxon>Pseudomonadota</taxon>
        <taxon>Gammaproteobacteria</taxon>
        <taxon>Oceanospirillales</taxon>
        <taxon>Oceanospirillaceae</taxon>
        <taxon>Maribrevibacterium</taxon>
    </lineage>
</organism>
<evidence type="ECO:0000259" key="1">
    <source>
        <dbReference type="Pfam" id="PF04273"/>
    </source>
</evidence>
<dbReference type="GO" id="GO:0016787">
    <property type="term" value="F:hydrolase activity"/>
    <property type="evidence" value="ECO:0007669"/>
    <property type="project" value="InterPro"/>
</dbReference>
<dbReference type="NCBIfam" id="TIGR01244">
    <property type="entry name" value="TIGR01244 family sulfur transferase"/>
    <property type="match status" value="1"/>
</dbReference>
<dbReference type="Pfam" id="PF04273">
    <property type="entry name" value="BLH_phosphatase"/>
    <property type="match status" value="1"/>
</dbReference>
<dbReference type="OrthoDB" id="9802771at2"/>
<accession>A0A501WUW5</accession>
<protein>
    <submittedName>
        <fullName evidence="2">TIGR01244 family phosphatase</fullName>
    </submittedName>
</protein>
<dbReference type="AlphaFoldDB" id="A0A501WUW5"/>
<comment type="caution">
    <text evidence="2">The sequence shown here is derived from an EMBL/GenBank/DDBJ whole genome shotgun (WGS) entry which is preliminary data.</text>
</comment>
<evidence type="ECO:0000313" key="3">
    <source>
        <dbReference type="Proteomes" id="UP000315901"/>
    </source>
</evidence>
<sequence>MSITQLAEQYFVTPQISVEQVEAIAAAGFQKVVNNRPDGESEDQPSSADLQAAVEAAGLVYVYNPVDLSKLSQNEVDAQQAALADNVKTLAFCRTGTRSSVLWVLLQQQAGDDFEQLCQQVSAKGFDLQRCLPAMQSLQR</sequence>
<dbReference type="InterPro" id="IPR029021">
    <property type="entry name" value="Prot-tyrosine_phosphatase-like"/>
</dbReference>
<feature type="domain" description="Beta-lactamase hydrolase-like protein phosphatase-like" evidence="1">
    <location>
        <begin position="5"/>
        <end position="108"/>
    </location>
</feature>
<dbReference type="EMBL" id="VFRR01000013">
    <property type="protein sequence ID" value="TPE51964.1"/>
    <property type="molecule type" value="Genomic_DNA"/>
</dbReference>
<reference evidence="2 3" key="1">
    <citation type="submission" date="2019-06" db="EMBL/GenBank/DDBJ databases">
        <title>A novel bacterium of genus Marinomonas, isolated from coastal sand.</title>
        <authorList>
            <person name="Huang H."/>
            <person name="Mo K."/>
            <person name="Hu Y."/>
        </authorList>
    </citation>
    <scope>NUCLEOTIDE SEQUENCE [LARGE SCALE GENOMIC DNA]</scope>
    <source>
        <strain evidence="2 3">HB171799</strain>
    </source>
</reference>
<name>A0A501WUW5_9GAMM</name>